<comment type="caution">
    <text evidence="1">The sequence shown here is derived from an EMBL/GenBank/DDBJ whole genome shotgun (WGS) entry which is preliminary data.</text>
</comment>
<name>A0AAV7HDF4_COTGL</name>
<gene>
    <name evidence="1" type="ORF">KQX54_008302</name>
</gene>
<proteinExistence type="predicted"/>
<keyword evidence="2" id="KW-1185">Reference proteome</keyword>
<dbReference type="EMBL" id="JAHXZJ010002982">
    <property type="protein sequence ID" value="KAH0534778.1"/>
    <property type="molecule type" value="Genomic_DNA"/>
</dbReference>
<evidence type="ECO:0000313" key="2">
    <source>
        <dbReference type="Proteomes" id="UP000826195"/>
    </source>
</evidence>
<protein>
    <submittedName>
        <fullName evidence="1">Uncharacterized protein</fullName>
    </submittedName>
</protein>
<sequence length="184" mass="21770">MIYTFNPYSNYALRPWRRVEIDREPGNQWTLFRQPFRKDPTICQSIKFDKSKHLNGFPIRRTVPLGYDEVIIGRVPPTLYNWLSPVDVALFQNFESISNSTPITKDFDEDSFYSGKSDLQILLFTFKQVEVNYYDFLSFYNQEGFYLLHRDFGRHLHEQQPKFTRSSIGYIGAVLRHGFDSATK</sequence>
<accession>A0AAV7HDF4</accession>
<organism evidence="1 2">
    <name type="scientific">Cotesia glomerata</name>
    <name type="common">Lepidopteran parasitic wasp</name>
    <name type="synonym">Apanteles glomeratus</name>
    <dbReference type="NCBI Taxonomy" id="32391"/>
    <lineage>
        <taxon>Eukaryota</taxon>
        <taxon>Metazoa</taxon>
        <taxon>Ecdysozoa</taxon>
        <taxon>Arthropoda</taxon>
        <taxon>Hexapoda</taxon>
        <taxon>Insecta</taxon>
        <taxon>Pterygota</taxon>
        <taxon>Neoptera</taxon>
        <taxon>Endopterygota</taxon>
        <taxon>Hymenoptera</taxon>
        <taxon>Apocrita</taxon>
        <taxon>Ichneumonoidea</taxon>
        <taxon>Braconidae</taxon>
        <taxon>Microgastrinae</taxon>
        <taxon>Cotesia</taxon>
    </lineage>
</organism>
<dbReference type="Proteomes" id="UP000826195">
    <property type="component" value="Unassembled WGS sequence"/>
</dbReference>
<dbReference type="AlphaFoldDB" id="A0AAV7HDF4"/>
<evidence type="ECO:0000313" key="1">
    <source>
        <dbReference type="EMBL" id="KAH0534778.1"/>
    </source>
</evidence>
<reference evidence="1 2" key="1">
    <citation type="journal article" date="2021" name="J. Hered.">
        <title>A chromosome-level genome assembly of the parasitoid wasp, Cotesia glomerata (Hymenoptera: Braconidae).</title>
        <authorList>
            <person name="Pinto B.J."/>
            <person name="Weis J.J."/>
            <person name="Gamble T."/>
            <person name="Ode P.J."/>
            <person name="Paul R."/>
            <person name="Zaspel J.M."/>
        </authorList>
    </citation>
    <scope>NUCLEOTIDE SEQUENCE [LARGE SCALE GENOMIC DNA]</scope>
    <source>
        <strain evidence="1">CgM1</strain>
    </source>
</reference>